<proteinExistence type="predicted"/>
<accession>A0A3N4M552</accession>
<keyword evidence="2" id="KW-1185">Reference proteome</keyword>
<organism evidence="1 2">
    <name type="scientific">Terfezia boudieri ATCC MYA-4762</name>
    <dbReference type="NCBI Taxonomy" id="1051890"/>
    <lineage>
        <taxon>Eukaryota</taxon>
        <taxon>Fungi</taxon>
        <taxon>Dikarya</taxon>
        <taxon>Ascomycota</taxon>
        <taxon>Pezizomycotina</taxon>
        <taxon>Pezizomycetes</taxon>
        <taxon>Pezizales</taxon>
        <taxon>Pezizaceae</taxon>
        <taxon>Terfezia</taxon>
    </lineage>
</organism>
<sequence length="84" mass="9733">MFYSLTSKPSRFGASSLNFLLCVGIKAMSYQYRVEVLTFVYVRLYRMYLTTVPCMLYKYLDVDELADCSLHTSNRPVLRSPLVS</sequence>
<protein>
    <submittedName>
        <fullName evidence="1">Uncharacterized protein</fullName>
    </submittedName>
</protein>
<dbReference type="AlphaFoldDB" id="A0A3N4M552"/>
<gene>
    <name evidence="1" type="ORF">L211DRAFT_475670</name>
</gene>
<dbReference type="EMBL" id="ML121530">
    <property type="protein sequence ID" value="RPB27961.1"/>
    <property type="molecule type" value="Genomic_DNA"/>
</dbReference>
<dbReference type="Proteomes" id="UP000267821">
    <property type="component" value="Unassembled WGS sequence"/>
</dbReference>
<name>A0A3N4M552_9PEZI</name>
<dbReference type="InParanoid" id="A0A3N4M552"/>
<evidence type="ECO:0000313" key="1">
    <source>
        <dbReference type="EMBL" id="RPB27961.1"/>
    </source>
</evidence>
<evidence type="ECO:0000313" key="2">
    <source>
        <dbReference type="Proteomes" id="UP000267821"/>
    </source>
</evidence>
<reference evidence="1 2" key="1">
    <citation type="journal article" date="2018" name="Nat. Ecol. Evol.">
        <title>Pezizomycetes genomes reveal the molecular basis of ectomycorrhizal truffle lifestyle.</title>
        <authorList>
            <person name="Murat C."/>
            <person name="Payen T."/>
            <person name="Noel B."/>
            <person name="Kuo A."/>
            <person name="Morin E."/>
            <person name="Chen J."/>
            <person name="Kohler A."/>
            <person name="Krizsan K."/>
            <person name="Balestrini R."/>
            <person name="Da Silva C."/>
            <person name="Montanini B."/>
            <person name="Hainaut M."/>
            <person name="Levati E."/>
            <person name="Barry K.W."/>
            <person name="Belfiori B."/>
            <person name="Cichocki N."/>
            <person name="Clum A."/>
            <person name="Dockter R.B."/>
            <person name="Fauchery L."/>
            <person name="Guy J."/>
            <person name="Iotti M."/>
            <person name="Le Tacon F."/>
            <person name="Lindquist E.A."/>
            <person name="Lipzen A."/>
            <person name="Malagnac F."/>
            <person name="Mello A."/>
            <person name="Molinier V."/>
            <person name="Miyauchi S."/>
            <person name="Poulain J."/>
            <person name="Riccioni C."/>
            <person name="Rubini A."/>
            <person name="Sitrit Y."/>
            <person name="Splivallo R."/>
            <person name="Traeger S."/>
            <person name="Wang M."/>
            <person name="Zifcakova L."/>
            <person name="Wipf D."/>
            <person name="Zambonelli A."/>
            <person name="Paolocci F."/>
            <person name="Nowrousian M."/>
            <person name="Ottonello S."/>
            <person name="Baldrian P."/>
            <person name="Spatafora J.W."/>
            <person name="Henrissat B."/>
            <person name="Nagy L.G."/>
            <person name="Aury J.M."/>
            <person name="Wincker P."/>
            <person name="Grigoriev I.V."/>
            <person name="Bonfante P."/>
            <person name="Martin F.M."/>
        </authorList>
    </citation>
    <scope>NUCLEOTIDE SEQUENCE [LARGE SCALE GENOMIC DNA]</scope>
    <source>
        <strain evidence="1 2">ATCC MYA-4762</strain>
    </source>
</reference>